<feature type="non-terminal residue" evidence="1">
    <location>
        <position position="1"/>
    </location>
</feature>
<feature type="non-terminal residue" evidence="1">
    <location>
        <position position="108"/>
    </location>
</feature>
<name>A0A0B6YGZ1_9EUPU</name>
<sequence>IDDTPSDDNLITLKNSILQTSDSPVIDCLHISPTRSTECVNIDGGSDKFTVNSLPDKFSQISCQFVGVNIIEQMVKLQDLNKLQNLEESGISSIYKSEVGQKFLARLD</sequence>
<organism evidence="1">
    <name type="scientific">Arion vulgaris</name>
    <dbReference type="NCBI Taxonomy" id="1028688"/>
    <lineage>
        <taxon>Eukaryota</taxon>
        <taxon>Metazoa</taxon>
        <taxon>Spiralia</taxon>
        <taxon>Lophotrochozoa</taxon>
        <taxon>Mollusca</taxon>
        <taxon>Gastropoda</taxon>
        <taxon>Heterobranchia</taxon>
        <taxon>Euthyneura</taxon>
        <taxon>Panpulmonata</taxon>
        <taxon>Eupulmonata</taxon>
        <taxon>Stylommatophora</taxon>
        <taxon>Helicina</taxon>
        <taxon>Arionoidea</taxon>
        <taxon>Arionidae</taxon>
        <taxon>Arion</taxon>
    </lineage>
</organism>
<evidence type="ECO:0000313" key="1">
    <source>
        <dbReference type="EMBL" id="CEK55437.1"/>
    </source>
</evidence>
<dbReference type="EMBL" id="HACG01008572">
    <property type="protein sequence ID" value="CEK55437.1"/>
    <property type="molecule type" value="Transcribed_RNA"/>
</dbReference>
<accession>A0A0B6YGZ1</accession>
<proteinExistence type="predicted"/>
<reference evidence="1" key="1">
    <citation type="submission" date="2014-12" db="EMBL/GenBank/DDBJ databases">
        <title>Insight into the proteome of Arion vulgaris.</title>
        <authorList>
            <person name="Aradska J."/>
            <person name="Bulat T."/>
            <person name="Smidak R."/>
            <person name="Sarate P."/>
            <person name="Gangsoo J."/>
            <person name="Sialana F."/>
            <person name="Bilban M."/>
            <person name="Lubec G."/>
        </authorList>
    </citation>
    <scope>NUCLEOTIDE SEQUENCE</scope>
    <source>
        <tissue evidence="1">Skin</tissue>
    </source>
</reference>
<dbReference type="AlphaFoldDB" id="A0A0B6YGZ1"/>
<gene>
    <name evidence="1" type="primary">ORF25209</name>
</gene>
<protein>
    <submittedName>
        <fullName evidence="1">Uncharacterized protein</fullName>
    </submittedName>
</protein>